<dbReference type="EMBL" id="BARS01018523">
    <property type="protein sequence ID" value="GAF95453.1"/>
    <property type="molecule type" value="Genomic_DNA"/>
</dbReference>
<name>X0TPL6_9ZZZZ</name>
<evidence type="ECO:0000313" key="1">
    <source>
        <dbReference type="EMBL" id="GAF95453.1"/>
    </source>
</evidence>
<dbReference type="AlphaFoldDB" id="X0TPL6"/>
<accession>X0TPL6</accession>
<gene>
    <name evidence="1" type="ORF">S01H1_30138</name>
</gene>
<comment type="caution">
    <text evidence="1">The sequence shown here is derived from an EMBL/GenBank/DDBJ whole genome shotgun (WGS) entry which is preliminary data.</text>
</comment>
<feature type="non-terminal residue" evidence="1">
    <location>
        <position position="1"/>
    </location>
</feature>
<proteinExistence type="predicted"/>
<reference evidence="1" key="1">
    <citation type="journal article" date="2014" name="Front. Microbiol.">
        <title>High frequency of phylogenetically diverse reductive dehalogenase-homologous genes in deep subseafloor sedimentary metagenomes.</title>
        <authorList>
            <person name="Kawai M."/>
            <person name="Futagami T."/>
            <person name="Toyoda A."/>
            <person name="Takaki Y."/>
            <person name="Nishi S."/>
            <person name="Hori S."/>
            <person name="Arai W."/>
            <person name="Tsubouchi T."/>
            <person name="Morono Y."/>
            <person name="Uchiyama I."/>
            <person name="Ito T."/>
            <person name="Fujiyama A."/>
            <person name="Inagaki F."/>
            <person name="Takami H."/>
        </authorList>
    </citation>
    <scope>NUCLEOTIDE SEQUENCE</scope>
    <source>
        <strain evidence="1">Expedition CK06-06</strain>
    </source>
</reference>
<organism evidence="1">
    <name type="scientific">marine sediment metagenome</name>
    <dbReference type="NCBI Taxonomy" id="412755"/>
    <lineage>
        <taxon>unclassified sequences</taxon>
        <taxon>metagenomes</taxon>
        <taxon>ecological metagenomes</taxon>
    </lineage>
</organism>
<protein>
    <submittedName>
        <fullName evidence="1">Uncharacterized protein</fullName>
    </submittedName>
</protein>
<sequence>RFAKFGHKIHKDSQILLSHGINVRLIRDTIGSRDYTLINFTDMKVGIPIDYRKGKIFGYYRTAGNLAVMICHLMGSNDINIVGMDGHTLHKYGRVKSGKEAHHCYNEKYNPFPLDICIKKDNITGVVLRSLKNYGIKFRILTPTVYKQFFDGSVLGDL</sequence>